<reference evidence="3 4" key="1">
    <citation type="submission" date="2014-07" db="EMBL/GenBank/DDBJ databases">
        <title>Methanogenic archaea and the global carbon cycle.</title>
        <authorList>
            <person name="Henriksen J.R."/>
            <person name="Luke J."/>
            <person name="Reinhart S."/>
            <person name="Benedict M.N."/>
            <person name="Youngblut N.D."/>
            <person name="Metcalf M.E."/>
            <person name="Whitaker R.J."/>
            <person name="Metcalf W.W."/>
        </authorList>
    </citation>
    <scope>NUCLEOTIDE SEQUENCE [LARGE SCALE GENOMIC DNA]</scope>
    <source>
        <strain evidence="3 4">MS</strain>
    </source>
</reference>
<dbReference type="Pfam" id="PF17253">
    <property type="entry name" value="DUF5320"/>
    <property type="match status" value="1"/>
</dbReference>
<dbReference type="KEGG" id="mby:MSBRM_0167"/>
<keyword evidence="4" id="KW-1185">Reference proteome</keyword>
<dbReference type="AlphaFoldDB" id="A0A0E3QR00"/>
<name>A0A0E3QR00_METBA</name>
<accession>A0A0E3QR00</accession>
<keyword evidence="1" id="KW-0175">Coiled coil</keyword>
<sequence>MPNGDRKGPMGDGPKTGRAMGYCSGSDSPGYMTRVPADESRNIGRGAKRGAGRGAGRRAGVGFCCRKTPVFGRVGGFAARGRSPGYFYPEPAQVREESNIDALEDRIGSLKQELETLMNSLKRPRLRESDENK</sequence>
<dbReference type="STRING" id="1434108.MSBRM_0167"/>
<proteinExistence type="predicted"/>
<evidence type="ECO:0000313" key="4">
    <source>
        <dbReference type="Proteomes" id="UP000033033"/>
    </source>
</evidence>
<dbReference type="InterPro" id="IPR035205">
    <property type="entry name" value="DUF5320"/>
</dbReference>
<dbReference type="GeneID" id="24843322"/>
<evidence type="ECO:0008006" key="5">
    <source>
        <dbReference type="Google" id="ProtNLM"/>
    </source>
</evidence>
<gene>
    <name evidence="3" type="ORF">MSBRM_0167</name>
</gene>
<dbReference type="HOGENOM" id="CLU_136587_0_0_2"/>
<dbReference type="EMBL" id="CP009528">
    <property type="protein sequence ID" value="AKB53165.1"/>
    <property type="molecule type" value="Genomic_DNA"/>
</dbReference>
<dbReference type="PATRIC" id="fig|1434108.4.peg.167"/>
<protein>
    <recommendedName>
        <fullName evidence="5">DUF5320 domain-containing protein</fullName>
    </recommendedName>
</protein>
<dbReference type="RefSeq" id="WP_048154083.1">
    <property type="nucleotide sequence ID" value="NZ_CP009528.1"/>
</dbReference>
<evidence type="ECO:0000256" key="2">
    <source>
        <dbReference type="SAM" id="MobiDB-lite"/>
    </source>
</evidence>
<evidence type="ECO:0000313" key="3">
    <source>
        <dbReference type="EMBL" id="AKB53165.1"/>
    </source>
</evidence>
<organism evidence="3 4">
    <name type="scientific">Methanosarcina barkeri MS</name>
    <dbReference type="NCBI Taxonomy" id="1434108"/>
    <lineage>
        <taxon>Archaea</taxon>
        <taxon>Methanobacteriati</taxon>
        <taxon>Methanobacteriota</taxon>
        <taxon>Stenosarchaea group</taxon>
        <taxon>Methanomicrobia</taxon>
        <taxon>Methanosarcinales</taxon>
        <taxon>Methanosarcinaceae</taxon>
        <taxon>Methanosarcina</taxon>
    </lineage>
</organism>
<feature type="region of interest" description="Disordered" evidence="2">
    <location>
        <begin position="1"/>
        <end position="58"/>
    </location>
</feature>
<evidence type="ECO:0000256" key="1">
    <source>
        <dbReference type="SAM" id="Coils"/>
    </source>
</evidence>
<feature type="coiled-coil region" evidence="1">
    <location>
        <begin position="93"/>
        <end position="120"/>
    </location>
</feature>
<dbReference type="Proteomes" id="UP000033033">
    <property type="component" value="Chromosome"/>
</dbReference>